<accession>A0AAV5J093</accession>
<protein>
    <submittedName>
        <fullName evidence="1">Uncharacterized protein</fullName>
    </submittedName>
</protein>
<proteinExistence type="predicted"/>
<organism evidence="1 2">
    <name type="scientific">Rubroshorea leprosula</name>
    <dbReference type="NCBI Taxonomy" id="152421"/>
    <lineage>
        <taxon>Eukaryota</taxon>
        <taxon>Viridiplantae</taxon>
        <taxon>Streptophyta</taxon>
        <taxon>Embryophyta</taxon>
        <taxon>Tracheophyta</taxon>
        <taxon>Spermatophyta</taxon>
        <taxon>Magnoliopsida</taxon>
        <taxon>eudicotyledons</taxon>
        <taxon>Gunneridae</taxon>
        <taxon>Pentapetalae</taxon>
        <taxon>rosids</taxon>
        <taxon>malvids</taxon>
        <taxon>Malvales</taxon>
        <taxon>Dipterocarpaceae</taxon>
        <taxon>Rubroshorea</taxon>
    </lineage>
</organism>
<reference evidence="1 2" key="1">
    <citation type="journal article" date="2021" name="Commun. Biol.">
        <title>The genome of Shorea leprosula (Dipterocarpaceae) highlights the ecological relevance of drought in aseasonal tropical rainforests.</title>
        <authorList>
            <person name="Ng K.K.S."/>
            <person name="Kobayashi M.J."/>
            <person name="Fawcett J.A."/>
            <person name="Hatakeyama M."/>
            <person name="Paape T."/>
            <person name="Ng C.H."/>
            <person name="Ang C.C."/>
            <person name="Tnah L.H."/>
            <person name="Lee C.T."/>
            <person name="Nishiyama T."/>
            <person name="Sese J."/>
            <person name="O'Brien M.J."/>
            <person name="Copetti D."/>
            <person name="Mohd Noor M.I."/>
            <person name="Ong R.C."/>
            <person name="Putra M."/>
            <person name="Sireger I.Z."/>
            <person name="Indrioko S."/>
            <person name="Kosugi Y."/>
            <person name="Izuno A."/>
            <person name="Isagi Y."/>
            <person name="Lee S.L."/>
            <person name="Shimizu K.K."/>
        </authorList>
    </citation>
    <scope>NUCLEOTIDE SEQUENCE [LARGE SCALE GENOMIC DNA]</scope>
    <source>
        <strain evidence="1">214</strain>
    </source>
</reference>
<evidence type="ECO:0000313" key="1">
    <source>
        <dbReference type="EMBL" id="GKV06280.1"/>
    </source>
</evidence>
<name>A0AAV5J093_9ROSI</name>
<comment type="caution">
    <text evidence="1">The sequence shown here is derived from an EMBL/GenBank/DDBJ whole genome shotgun (WGS) entry which is preliminary data.</text>
</comment>
<sequence length="74" mass="8380">MCSWNLLSKLASISDTLYLYMNTCGHLCLNLLSHFFSNLSKLRLRLLDLCRKNLGGRRGGLNHVILSPRDAMPC</sequence>
<dbReference type="Proteomes" id="UP001054252">
    <property type="component" value="Unassembled WGS sequence"/>
</dbReference>
<gene>
    <name evidence="1" type="ORF">SLEP1_g18178</name>
</gene>
<evidence type="ECO:0000313" key="2">
    <source>
        <dbReference type="Proteomes" id="UP001054252"/>
    </source>
</evidence>
<dbReference type="AlphaFoldDB" id="A0AAV5J093"/>
<dbReference type="EMBL" id="BPVZ01000025">
    <property type="protein sequence ID" value="GKV06280.1"/>
    <property type="molecule type" value="Genomic_DNA"/>
</dbReference>
<keyword evidence="2" id="KW-1185">Reference proteome</keyword>